<dbReference type="Proteomes" id="UP001549200">
    <property type="component" value="Unassembled WGS sequence"/>
</dbReference>
<dbReference type="RefSeq" id="WP_330376835.1">
    <property type="nucleotide sequence ID" value="NZ_JAQEHN010000001.1"/>
</dbReference>
<accession>A0ABV2G6G1</accession>
<evidence type="ECO:0000313" key="2">
    <source>
        <dbReference type="Proteomes" id="UP001549200"/>
    </source>
</evidence>
<proteinExistence type="predicted"/>
<organism evidence="1 2">
    <name type="scientific">Enterocloster citroniae</name>
    <dbReference type="NCBI Taxonomy" id="358743"/>
    <lineage>
        <taxon>Bacteria</taxon>
        <taxon>Bacillati</taxon>
        <taxon>Bacillota</taxon>
        <taxon>Clostridia</taxon>
        <taxon>Lachnospirales</taxon>
        <taxon>Lachnospiraceae</taxon>
        <taxon>Enterocloster</taxon>
    </lineage>
</organism>
<keyword evidence="2" id="KW-1185">Reference proteome</keyword>
<dbReference type="GeneID" id="93166728"/>
<protein>
    <submittedName>
        <fullName evidence="1">Uncharacterized protein</fullName>
    </submittedName>
</protein>
<dbReference type="EMBL" id="JBEPLZ010000042">
    <property type="protein sequence ID" value="MET3573858.1"/>
    <property type="molecule type" value="Genomic_DNA"/>
</dbReference>
<sequence length="46" mass="4770">MDVFSAADTLCPMDRGGQLGASGSAGDFYRMVSEVVSGLLCGQRDV</sequence>
<gene>
    <name evidence="1" type="ORF">ABID13_005526</name>
</gene>
<reference evidence="1 2" key="1">
    <citation type="submission" date="2024-06" db="EMBL/GenBank/DDBJ databases">
        <title>Genomic Encyclopedia of Type Strains, Phase IV (KMG-IV): sequencing the most valuable type-strain genomes for metagenomic binning, comparative biology and taxonomic classification.</title>
        <authorList>
            <person name="Goeker M."/>
        </authorList>
    </citation>
    <scope>NUCLEOTIDE SEQUENCE [LARGE SCALE GENOMIC DNA]</scope>
    <source>
        <strain evidence="1 2">DSM 19261</strain>
    </source>
</reference>
<evidence type="ECO:0000313" key="1">
    <source>
        <dbReference type="EMBL" id="MET3573858.1"/>
    </source>
</evidence>
<comment type="caution">
    <text evidence="1">The sequence shown here is derived from an EMBL/GenBank/DDBJ whole genome shotgun (WGS) entry which is preliminary data.</text>
</comment>
<name>A0ABV2G6G1_9FIRM</name>